<reference evidence="1 2" key="1">
    <citation type="submission" date="2018-09" db="EMBL/GenBank/DDBJ databases">
        <title>Phylogeny of the Shewanellaceae, and recommendation for two new genera, Pseudoshewanella and Parashewanella.</title>
        <authorList>
            <person name="Wang G."/>
        </authorList>
    </citation>
    <scope>NUCLEOTIDE SEQUENCE [LARGE SCALE GENOMIC DNA]</scope>
    <source>
        <strain evidence="1 2">C51</strain>
    </source>
</reference>
<evidence type="ECO:0000313" key="2">
    <source>
        <dbReference type="Proteomes" id="UP000281474"/>
    </source>
</evidence>
<proteinExistence type="predicted"/>
<sequence>MTAQTANSVSTQQSWITVSAEVFNEALAPAFSGAMVAGPIGFTVGAATAATLYYVQKQHPELADSSIFQFFKHGVNIGAPFLTAVVTGQTCLAVETGVLNIDPEVLNQMSPLTAFMPGKLPPYEPTCIGVNALKSVLPYAASKLTTYLFDNLKVKTASNMIFTPFAGFYAYQLEQIMFNPAMKSFFN</sequence>
<dbReference type="EMBL" id="QZEI01000034">
    <property type="protein sequence ID" value="RLV59429.1"/>
    <property type="molecule type" value="Genomic_DNA"/>
</dbReference>
<accession>A0A3L8PXA2</accession>
<keyword evidence="2" id="KW-1185">Reference proteome</keyword>
<protein>
    <submittedName>
        <fullName evidence="1">Uncharacterized protein</fullName>
    </submittedName>
</protein>
<gene>
    <name evidence="1" type="ORF">D5018_12060</name>
</gene>
<dbReference type="Proteomes" id="UP000281474">
    <property type="component" value="Unassembled WGS sequence"/>
</dbReference>
<evidence type="ECO:0000313" key="1">
    <source>
        <dbReference type="EMBL" id="RLV59429.1"/>
    </source>
</evidence>
<dbReference type="AlphaFoldDB" id="A0A3L8PXA2"/>
<organism evidence="1 2">
    <name type="scientific">Parashewanella curva</name>
    <dbReference type="NCBI Taxonomy" id="2338552"/>
    <lineage>
        <taxon>Bacteria</taxon>
        <taxon>Pseudomonadati</taxon>
        <taxon>Pseudomonadota</taxon>
        <taxon>Gammaproteobacteria</taxon>
        <taxon>Alteromonadales</taxon>
        <taxon>Shewanellaceae</taxon>
        <taxon>Parashewanella</taxon>
    </lineage>
</organism>
<name>A0A3L8PXA2_9GAMM</name>
<dbReference type="RefSeq" id="WP_121839260.1">
    <property type="nucleotide sequence ID" value="NZ_ML014783.1"/>
</dbReference>
<comment type="caution">
    <text evidence="1">The sequence shown here is derived from an EMBL/GenBank/DDBJ whole genome shotgun (WGS) entry which is preliminary data.</text>
</comment>